<dbReference type="GO" id="GO:0052621">
    <property type="term" value="F:diguanylate cyclase activity"/>
    <property type="evidence" value="ECO:0007669"/>
    <property type="project" value="UniProtKB-EC"/>
</dbReference>
<sequence>MQRIFRTLLGGLLFTAGWVTPASAETVTYCIDPAWAPYEALRNNEHIGISRDYLELVSRRTGINFVLVPSDSLEQSLAFVREGKCQMITLLNASPSRKQFLDFSLPYFEAPNVLVGQRGTPMIQGFDAVGERLVGVVEGYRHAEYLARYYPSVNVRTVDSEALGLVSLARGEIDLMIGSLLSVYLHMNNMELDQLEVVGYAEPFDSLGYAVSKSVSDTLLPRLNKALQAIPESRRVNIYKNWTDVRIRDERSYLTLVLALTVVGLIILGFYLRHRALAAYSSELLQKNTSIESLQAALLEKNRTLEFLSNHDALTGLFNRNHMIHKAEEEISRFSRFHTPASLIITEIDNLSELNASHGSQHADDLLRAVAATCVDTVREVDVVARWSGEQFIILCPQTDINSAKVLGERLVKGLYNNDVVMARNPDIAVGLAVVHSSESFTDWFDRAAKALYQSKRQGYGVPCTAE</sequence>
<proteinExistence type="predicted"/>
<dbReference type="SMART" id="SM00062">
    <property type="entry name" value="PBPb"/>
    <property type="match status" value="1"/>
</dbReference>
<accession>A0ABT2VNV6</accession>
<gene>
    <name evidence="6" type="ORF">OCL06_04895</name>
</gene>
<dbReference type="Gene3D" id="3.30.70.270">
    <property type="match status" value="1"/>
</dbReference>
<feature type="chain" id="PRO_5045956924" description="diguanylate cyclase" evidence="4">
    <location>
        <begin position="25"/>
        <end position="467"/>
    </location>
</feature>
<evidence type="ECO:0000313" key="7">
    <source>
        <dbReference type="Proteomes" id="UP001209257"/>
    </source>
</evidence>
<feature type="domain" description="GGDEF" evidence="5">
    <location>
        <begin position="339"/>
        <end position="467"/>
    </location>
</feature>
<name>A0ABT2VNV6_9ALTE</name>
<keyword evidence="3" id="KW-1133">Transmembrane helix</keyword>
<feature type="signal peptide" evidence="4">
    <location>
        <begin position="1"/>
        <end position="24"/>
    </location>
</feature>
<feature type="transmembrane region" description="Helical" evidence="3">
    <location>
        <begin position="253"/>
        <end position="272"/>
    </location>
</feature>
<dbReference type="PANTHER" id="PTHR45138:SF9">
    <property type="entry name" value="DIGUANYLATE CYCLASE DGCM-RELATED"/>
    <property type="match status" value="1"/>
</dbReference>
<dbReference type="PANTHER" id="PTHR45138">
    <property type="entry name" value="REGULATORY COMPONENTS OF SENSORY TRANSDUCTION SYSTEM"/>
    <property type="match status" value="1"/>
</dbReference>
<keyword evidence="6" id="KW-0808">Transferase</keyword>
<dbReference type="PROSITE" id="PS50887">
    <property type="entry name" value="GGDEF"/>
    <property type="match status" value="1"/>
</dbReference>
<keyword evidence="4" id="KW-0732">Signal</keyword>
<dbReference type="Pfam" id="PF00990">
    <property type="entry name" value="GGDEF"/>
    <property type="match status" value="1"/>
</dbReference>
<evidence type="ECO:0000259" key="5">
    <source>
        <dbReference type="PROSITE" id="PS50887"/>
    </source>
</evidence>
<dbReference type="EMBL" id="JAOTJC010000006">
    <property type="protein sequence ID" value="MCU7553931.1"/>
    <property type="molecule type" value="Genomic_DNA"/>
</dbReference>
<keyword evidence="6" id="KW-0548">Nucleotidyltransferase</keyword>
<evidence type="ECO:0000313" key="6">
    <source>
        <dbReference type="EMBL" id="MCU7553931.1"/>
    </source>
</evidence>
<evidence type="ECO:0000256" key="2">
    <source>
        <dbReference type="ARBA" id="ARBA00034247"/>
    </source>
</evidence>
<reference evidence="7" key="1">
    <citation type="submission" date="2023-07" db="EMBL/GenBank/DDBJ databases">
        <title>Study on multiphase classification of strain Alteromonas salexigens isolated from the Yellow Sea.</title>
        <authorList>
            <person name="Sun L."/>
        </authorList>
    </citation>
    <scope>NUCLEOTIDE SEQUENCE [LARGE SCALE GENOMIC DNA]</scope>
    <source>
        <strain evidence="7">ASW11-19</strain>
    </source>
</reference>
<dbReference type="Pfam" id="PF00497">
    <property type="entry name" value="SBP_bac_3"/>
    <property type="match status" value="1"/>
</dbReference>
<keyword evidence="7" id="KW-1185">Reference proteome</keyword>
<dbReference type="InterPro" id="IPR000160">
    <property type="entry name" value="GGDEF_dom"/>
</dbReference>
<organism evidence="6 7">
    <name type="scientific">Alteromonas salexigens</name>
    <dbReference type="NCBI Taxonomy" id="2982530"/>
    <lineage>
        <taxon>Bacteria</taxon>
        <taxon>Pseudomonadati</taxon>
        <taxon>Pseudomonadota</taxon>
        <taxon>Gammaproteobacteria</taxon>
        <taxon>Alteromonadales</taxon>
        <taxon>Alteromonadaceae</taxon>
        <taxon>Alteromonas/Salinimonas group</taxon>
        <taxon>Alteromonas</taxon>
    </lineage>
</organism>
<protein>
    <recommendedName>
        <fullName evidence="1">diguanylate cyclase</fullName>
        <ecNumber evidence="1">2.7.7.65</ecNumber>
    </recommendedName>
</protein>
<dbReference type="InterPro" id="IPR029787">
    <property type="entry name" value="Nucleotide_cyclase"/>
</dbReference>
<dbReference type="EC" id="2.7.7.65" evidence="1"/>
<dbReference type="InterPro" id="IPR043128">
    <property type="entry name" value="Rev_trsase/Diguanyl_cyclase"/>
</dbReference>
<dbReference type="SMART" id="SM00267">
    <property type="entry name" value="GGDEF"/>
    <property type="match status" value="1"/>
</dbReference>
<dbReference type="Proteomes" id="UP001209257">
    <property type="component" value="Unassembled WGS sequence"/>
</dbReference>
<dbReference type="SUPFAM" id="SSF53850">
    <property type="entry name" value="Periplasmic binding protein-like II"/>
    <property type="match status" value="1"/>
</dbReference>
<comment type="caution">
    <text evidence="6">The sequence shown here is derived from an EMBL/GenBank/DDBJ whole genome shotgun (WGS) entry which is preliminary data.</text>
</comment>
<dbReference type="SUPFAM" id="SSF55073">
    <property type="entry name" value="Nucleotide cyclase"/>
    <property type="match status" value="1"/>
</dbReference>
<dbReference type="InterPro" id="IPR050469">
    <property type="entry name" value="Diguanylate_Cyclase"/>
</dbReference>
<keyword evidence="3" id="KW-0812">Transmembrane</keyword>
<evidence type="ECO:0000256" key="1">
    <source>
        <dbReference type="ARBA" id="ARBA00012528"/>
    </source>
</evidence>
<comment type="catalytic activity">
    <reaction evidence="2">
        <text>2 GTP = 3',3'-c-di-GMP + 2 diphosphate</text>
        <dbReference type="Rhea" id="RHEA:24898"/>
        <dbReference type="ChEBI" id="CHEBI:33019"/>
        <dbReference type="ChEBI" id="CHEBI:37565"/>
        <dbReference type="ChEBI" id="CHEBI:58805"/>
        <dbReference type="EC" id="2.7.7.65"/>
    </reaction>
</comment>
<dbReference type="CDD" id="cd13708">
    <property type="entry name" value="PBP2_BvgS_like_1"/>
    <property type="match status" value="1"/>
</dbReference>
<evidence type="ECO:0000256" key="3">
    <source>
        <dbReference type="SAM" id="Phobius"/>
    </source>
</evidence>
<dbReference type="CDD" id="cd01949">
    <property type="entry name" value="GGDEF"/>
    <property type="match status" value="1"/>
</dbReference>
<keyword evidence="3" id="KW-0472">Membrane</keyword>
<dbReference type="InterPro" id="IPR001638">
    <property type="entry name" value="Solute-binding_3/MltF_N"/>
</dbReference>
<evidence type="ECO:0000256" key="4">
    <source>
        <dbReference type="SAM" id="SignalP"/>
    </source>
</evidence>
<dbReference type="NCBIfam" id="TIGR00254">
    <property type="entry name" value="GGDEF"/>
    <property type="match status" value="1"/>
</dbReference>
<dbReference type="Gene3D" id="3.40.190.10">
    <property type="entry name" value="Periplasmic binding protein-like II"/>
    <property type="match status" value="2"/>
</dbReference>
<dbReference type="RefSeq" id="WP_262992629.1">
    <property type="nucleotide sequence ID" value="NZ_JAOTJC010000006.1"/>
</dbReference>